<evidence type="ECO:0000256" key="9">
    <source>
        <dbReference type="ARBA" id="ARBA00047682"/>
    </source>
</evidence>
<dbReference type="Proteomes" id="UP001491310">
    <property type="component" value="Unassembled WGS sequence"/>
</dbReference>
<comment type="caution">
    <text evidence="12">The sequence shown here is derived from an EMBL/GenBank/DDBJ whole genome shotgun (WGS) entry which is preliminary data.</text>
</comment>
<feature type="domain" description="FAD-binding FR-type" evidence="11">
    <location>
        <begin position="52"/>
        <end position="162"/>
    </location>
</feature>
<dbReference type="InterPro" id="IPR017938">
    <property type="entry name" value="Riboflavin_synthase-like_b-brl"/>
</dbReference>
<dbReference type="InterPro" id="IPR001709">
    <property type="entry name" value="Flavoprot_Pyr_Nucl_cyt_Rdtase"/>
</dbReference>
<dbReference type="CDD" id="cd06183">
    <property type="entry name" value="cyt_b5_reduct_like"/>
    <property type="match status" value="1"/>
</dbReference>
<keyword evidence="4 10" id="KW-0285">Flavoprotein</keyword>
<reference evidence="12 13" key="1">
    <citation type="journal article" date="2024" name="Nat. Commun.">
        <title>Phylogenomics reveals the evolutionary origins of lichenization in chlorophyte algae.</title>
        <authorList>
            <person name="Puginier C."/>
            <person name="Libourel C."/>
            <person name="Otte J."/>
            <person name="Skaloud P."/>
            <person name="Haon M."/>
            <person name="Grisel S."/>
            <person name="Petersen M."/>
            <person name="Berrin J.G."/>
            <person name="Delaux P.M."/>
            <person name="Dal Grande F."/>
            <person name="Keller J."/>
        </authorList>
    </citation>
    <scope>NUCLEOTIDE SEQUENCE [LARGE SCALE GENOMIC DNA]</scope>
    <source>
        <strain evidence="12 13">SAG 216-7</strain>
    </source>
</reference>
<comment type="subcellular location">
    <subcellularLocation>
        <location evidence="2">Mitochondrion</location>
    </subcellularLocation>
</comment>
<evidence type="ECO:0000256" key="2">
    <source>
        <dbReference type="ARBA" id="ARBA00004173"/>
    </source>
</evidence>
<protein>
    <recommendedName>
        <fullName evidence="10">NADH-cytochrome b5 reductase</fullName>
        <ecNumber evidence="10">1.6.2.2</ecNumber>
    </recommendedName>
</protein>
<keyword evidence="13" id="KW-1185">Reference proteome</keyword>
<evidence type="ECO:0000313" key="13">
    <source>
        <dbReference type="Proteomes" id="UP001491310"/>
    </source>
</evidence>
<name>A0ABR2YBW4_9CHLO</name>
<organism evidence="12 13">
    <name type="scientific">Coccomyxa subellipsoidea</name>
    <dbReference type="NCBI Taxonomy" id="248742"/>
    <lineage>
        <taxon>Eukaryota</taxon>
        <taxon>Viridiplantae</taxon>
        <taxon>Chlorophyta</taxon>
        <taxon>core chlorophytes</taxon>
        <taxon>Trebouxiophyceae</taxon>
        <taxon>Trebouxiophyceae incertae sedis</taxon>
        <taxon>Coccomyxaceae</taxon>
        <taxon>Coccomyxa</taxon>
    </lineage>
</organism>
<dbReference type="SUPFAM" id="SSF63380">
    <property type="entry name" value="Riboflavin synthase domain-like"/>
    <property type="match status" value="1"/>
</dbReference>
<evidence type="ECO:0000256" key="6">
    <source>
        <dbReference type="ARBA" id="ARBA00023002"/>
    </source>
</evidence>
<dbReference type="InterPro" id="IPR001834">
    <property type="entry name" value="CBR-like"/>
</dbReference>
<evidence type="ECO:0000259" key="11">
    <source>
        <dbReference type="PROSITE" id="PS51384"/>
    </source>
</evidence>
<evidence type="ECO:0000256" key="5">
    <source>
        <dbReference type="ARBA" id="ARBA00022827"/>
    </source>
</evidence>
<dbReference type="PRINTS" id="PR00406">
    <property type="entry name" value="CYTB5RDTASE"/>
</dbReference>
<dbReference type="InterPro" id="IPR001433">
    <property type="entry name" value="OxRdtase_FAD/NAD-bd"/>
</dbReference>
<dbReference type="Pfam" id="PF00970">
    <property type="entry name" value="FAD_binding_6"/>
    <property type="match status" value="1"/>
</dbReference>
<dbReference type="EMBL" id="JALJOT010000016">
    <property type="protein sequence ID" value="KAK9902007.1"/>
    <property type="molecule type" value="Genomic_DNA"/>
</dbReference>
<dbReference type="InterPro" id="IPR008333">
    <property type="entry name" value="Cbr1-like_FAD-bd_dom"/>
</dbReference>
<dbReference type="InterPro" id="IPR017927">
    <property type="entry name" value="FAD-bd_FR_type"/>
</dbReference>
<dbReference type="SUPFAM" id="SSF52343">
    <property type="entry name" value="Ferredoxin reductase-like, C-terminal NADP-linked domain"/>
    <property type="match status" value="1"/>
</dbReference>
<proteinExistence type="inferred from homology"/>
<dbReference type="Pfam" id="PF00175">
    <property type="entry name" value="NAD_binding_1"/>
    <property type="match status" value="1"/>
</dbReference>
<evidence type="ECO:0000256" key="4">
    <source>
        <dbReference type="ARBA" id="ARBA00022630"/>
    </source>
</evidence>
<keyword evidence="6 10" id="KW-0560">Oxidoreductase</keyword>
<evidence type="ECO:0000256" key="7">
    <source>
        <dbReference type="ARBA" id="ARBA00023027"/>
    </source>
</evidence>
<gene>
    <name evidence="12" type="ORF">WJX75_001000</name>
</gene>
<comment type="cofactor">
    <cofactor evidence="1 10">
        <name>FAD</name>
        <dbReference type="ChEBI" id="CHEBI:57692"/>
    </cofactor>
</comment>
<accession>A0ABR2YBW4</accession>
<evidence type="ECO:0000256" key="10">
    <source>
        <dbReference type="RuleBase" id="RU361226"/>
    </source>
</evidence>
<dbReference type="PRINTS" id="PR00371">
    <property type="entry name" value="FPNCR"/>
</dbReference>
<sequence>MASLFGALRSSVGTRLLIAGTAGAAVVSTLQSGWIRDARAEEAPSAAALDPNEWRSFKVVSKDVITHNTSRLRFATPDPEQTSGLFVASCLLTRAPIGAKKEDGTQKFVIRPYTPTSAPDQKGHFDLVVKGYPDGKMSKHIVNLNVGDSLECKGPISKLPYKPNMKKNVGMIAGGTGITPMLQVASEILRNPEDMTEVSLVFGNVSEDDILLRKEIDEMEKKHKNFKVYYVVDKPTSFFWRGGKGYITEDTVRKHLPAPSDDNLILVCGPPPLMRAISGDKAEDKSQGELTGILKSLGFTSDQVYKF</sequence>
<comment type="catalytic activity">
    <reaction evidence="9 10">
        <text>2 Fe(III)-[cytochrome b5] + NADH = 2 Fe(II)-[cytochrome b5] + NAD(+) + H(+)</text>
        <dbReference type="Rhea" id="RHEA:46680"/>
        <dbReference type="Rhea" id="RHEA-COMP:10438"/>
        <dbReference type="Rhea" id="RHEA-COMP:10439"/>
        <dbReference type="ChEBI" id="CHEBI:15378"/>
        <dbReference type="ChEBI" id="CHEBI:29033"/>
        <dbReference type="ChEBI" id="CHEBI:29034"/>
        <dbReference type="ChEBI" id="CHEBI:57540"/>
        <dbReference type="ChEBI" id="CHEBI:57945"/>
        <dbReference type="EC" id="1.6.2.2"/>
    </reaction>
</comment>
<evidence type="ECO:0000313" key="12">
    <source>
        <dbReference type="EMBL" id="KAK9902007.1"/>
    </source>
</evidence>
<dbReference type="EC" id="1.6.2.2" evidence="10"/>
<dbReference type="PROSITE" id="PS51384">
    <property type="entry name" value="FAD_FR"/>
    <property type="match status" value="1"/>
</dbReference>
<evidence type="ECO:0000256" key="3">
    <source>
        <dbReference type="ARBA" id="ARBA00006105"/>
    </source>
</evidence>
<keyword evidence="7 10" id="KW-0520">NAD</keyword>
<dbReference type="Gene3D" id="3.40.50.80">
    <property type="entry name" value="Nucleotide-binding domain of ferredoxin-NADP reductase (FNR) module"/>
    <property type="match status" value="1"/>
</dbReference>
<evidence type="ECO:0000256" key="8">
    <source>
        <dbReference type="ARBA" id="ARBA00023128"/>
    </source>
</evidence>
<keyword evidence="8" id="KW-0496">Mitochondrion</keyword>
<dbReference type="PANTHER" id="PTHR19370:SF171">
    <property type="entry name" value="NADH-CYTOCHROME B5 REDUCTASE 2"/>
    <property type="match status" value="1"/>
</dbReference>
<dbReference type="PANTHER" id="PTHR19370">
    <property type="entry name" value="NADH-CYTOCHROME B5 REDUCTASE"/>
    <property type="match status" value="1"/>
</dbReference>
<dbReference type="Gene3D" id="2.40.30.10">
    <property type="entry name" value="Translation factors"/>
    <property type="match status" value="1"/>
</dbReference>
<comment type="similarity">
    <text evidence="3 10">Belongs to the flavoprotein pyridine nucleotide cytochrome reductase family.</text>
</comment>
<keyword evidence="5 10" id="KW-0274">FAD</keyword>
<dbReference type="InterPro" id="IPR039261">
    <property type="entry name" value="FNR_nucleotide-bd"/>
</dbReference>
<evidence type="ECO:0000256" key="1">
    <source>
        <dbReference type="ARBA" id="ARBA00001974"/>
    </source>
</evidence>